<dbReference type="Pfam" id="PF08502">
    <property type="entry name" value="LeuA_dimer"/>
    <property type="match status" value="1"/>
</dbReference>
<sequence>MPVSDAFHIYDTTLRDGAQQEGLNLSVHDKLVIARHLDDLGVGFIEGGWPGANPKDTEFFARARTELKLKNATFVAFGATRRPGVKAADDELFGALRDSGAPAVTVVAKAYDRHVDLALRTTLDENLAMIADSIKHLRAEGQRVFLDAEHFFDGYRSNRAYALEVVRVAAEAGADVIALCDTNGGMLPDELSQVVHDVLGASSARLGIHCHNDTGCAVANSMAAIAAGATHVQGTLNGYGERTGNADLVTIIANLQLKKNQQVLPDGLLPEAFRIAHAVAEVTNVAPSARQPYVGVSAFAHKAGLHASAIKVDPSLYQHEDPSSVGNDMRMLVSDMAGRASVELKSAELGVDLGGDRALIGRVVDRVKEMESRGFTFEAADATFELLLREEMTGKRPCFFTIEHWLTTVEKSADQSITTKAEVTITAQGKKISCSGEGNGPVNAFDNALRSGLKQFYPELEILELTDYKVRILEGRLGTGAVTRVLVETSDGNGEWSTIGVHENVIAASAMALEDALTFGLIRQGRTSE</sequence>
<dbReference type="InterPro" id="IPR013709">
    <property type="entry name" value="2-isopropylmalate_synth_dimer"/>
</dbReference>
<dbReference type="SMART" id="SM00917">
    <property type="entry name" value="LeuA_dimer"/>
    <property type="match status" value="1"/>
</dbReference>
<dbReference type="InterPro" id="IPR054691">
    <property type="entry name" value="LeuA/HCS_post-cat"/>
</dbReference>
<evidence type="ECO:0000256" key="3">
    <source>
        <dbReference type="ARBA" id="ARBA00022325"/>
    </source>
</evidence>
<dbReference type="EMBL" id="CAFBPP010000012">
    <property type="protein sequence ID" value="CAB5014941.1"/>
    <property type="molecule type" value="Genomic_DNA"/>
</dbReference>
<evidence type="ECO:0000313" key="11">
    <source>
        <dbReference type="EMBL" id="CAB4901548.1"/>
    </source>
</evidence>
<dbReference type="NCBIfam" id="TIGR00977">
    <property type="entry name" value="citramal_synth"/>
    <property type="match status" value="1"/>
</dbReference>
<dbReference type="EMBL" id="CAFBMN010000016">
    <property type="protein sequence ID" value="CAB4901548.1"/>
    <property type="molecule type" value="Genomic_DNA"/>
</dbReference>
<dbReference type="GO" id="GO:0009098">
    <property type="term" value="P:L-leucine biosynthetic process"/>
    <property type="evidence" value="ECO:0007669"/>
    <property type="project" value="InterPro"/>
</dbReference>
<evidence type="ECO:0000256" key="2">
    <source>
        <dbReference type="ARBA" id="ARBA00006154"/>
    </source>
</evidence>
<keyword evidence="4" id="KW-0028">Amino-acid biosynthesis</keyword>
<dbReference type="PROSITE" id="PS00815">
    <property type="entry name" value="AIPM_HOMOCIT_SYNTH_1"/>
    <property type="match status" value="1"/>
</dbReference>
<dbReference type="GO" id="GO:0009097">
    <property type="term" value="P:isoleucine biosynthetic process"/>
    <property type="evidence" value="ECO:0007669"/>
    <property type="project" value="UniProtKB-UniPathway"/>
</dbReference>
<dbReference type="GO" id="GO:0003852">
    <property type="term" value="F:2-isopropylmalate synthase activity"/>
    <property type="evidence" value="ECO:0007669"/>
    <property type="project" value="InterPro"/>
</dbReference>
<dbReference type="Gene3D" id="3.20.20.70">
    <property type="entry name" value="Aldolase class I"/>
    <property type="match status" value="1"/>
</dbReference>
<evidence type="ECO:0000256" key="5">
    <source>
        <dbReference type="ARBA" id="ARBA00022624"/>
    </source>
</evidence>
<dbReference type="Pfam" id="PF00682">
    <property type="entry name" value="HMGL-like"/>
    <property type="match status" value="1"/>
</dbReference>
<dbReference type="InterPro" id="IPR000891">
    <property type="entry name" value="PYR_CT"/>
</dbReference>
<gene>
    <name evidence="10" type="ORF">UFOPK2967_00369</name>
    <name evidence="11" type="ORF">UFOPK3587_00509</name>
    <name evidence="12" type="ORF">UFOPK3984_00557</name>
    <name evidence="13" type="ORF">UFOPK4114_00479</name>
</gene>
<dbReference type="PANTHER" id="PTHR43538">
    <property type="entry name" value="ALPHA-IPM SYNTHASE/HOMOCITRATE SYNTHASE"/>
    <property type="match status" value="1"/>
</dbReference>
<dbReference type="SUPFAM" id="SSF51569">
    <property type="entry name" value="Aldolase"/>
    <property type="match status" value="1"/>
</dbReference>
<evidence type="ECO:0000256" key="7">
    <source>
        <dbReference type="ARBA" id="ARBA00023304"/>
    </source>
</evidence>
<dbReference type="PROSITE" id="PS50991">
    <property type="entry name" value="PYR_CT"/>
    <property type="match status" value="1"/>
</dbReference>
<protein>
    <recommendedName>
        <fullName evidence="3">(R)-citramalate synthase</fullName>
        <ecNumber evidence="8">2.3.3.21</ecNumber>
    </recommendedName>
</protein>
<accession>A0A6J6WET4</accession>
<dbReference type="EC" id="2.3.3.21" evidence="8"/>
<dbReference type="EMBL" id="CAFAAC010000013">
    <property type="protein sequence ID" value="CAB4782026.1"/>
    <property type="molecule type" value="Genomic_DNA"/>
</dbReference>
<keyword evidence="6" id="KW-0808">Transferase</keyword>
<dbReference type="InterPro" id="IPR013785">
    <property type="entry name" value="Aldolase_TIM"/>
</dbReference>
<dbReference type="EMBL" id="CAFBOP010000015">
    <property type="protein sequence ID" value="CAB4983790.1"/>
    <property type="molecule type" value="Genomic_DNA"/>
</dbReference>
<dbReference type="InterPro" id="IPR036230">
    <property type="entry name" value="LeuA_allosteric_dom_sf"/>
</dbReference>
<evidence type="ECO:0000313" key="13">
    <source>
        <dbReference type="EMBL" id="CAB5014941.1"/>
    </source>
</evidence>
<dbReference type="SUPFAM" id="SSF110921">
    <property type="entry name" value="2-isopropylmalate synthase LeuA, allosteric (dimerisation) domain"/>
    <property type="match status" value="1"/>
</dbReference>
<keyword evidence="5" id="KW-0412">Isoleucine biosynthesis</keyword>
<organism evidence="10">
    <name type="scientific">freshwater metagenome</name>
    <dbReference type="NCBI Taxonomy" id="449393"/>
    <lineage>
        <taxon>unclassified sequences</taxon>
        <taxon>metagenomes</taxon>
        <taxon>ecological metagenomes</taxon>
    </lineage>
</organism>
<comment type="pathway">
    <text evidence="1">Amino-acid biosynthesis; L-isoleucine biosynthesis; 2-oxobutanoate from pyruvate: step 1/3.</text>
</comment>
<keyword evidence="7" id="KW-0100">Branched-chain amino acid biosynthesis</keyword>
<dbReference type="PANTHER" id="PTHR43538:SF1">
    <property type="entry name" value="(R)-CITRAMALATE SYNTHASE"/>
    <property type="match status" value="1"/>
</dbReference>
<evidence type="ECO:0000256" key="4">
    <source>
        <dbReference type="ARBA" id="ARBA00022605"/>
    </source>
</evidence>
<dbReference type="InterPro" id="IPR005675">
    <property type="entry name" value="Citramal_synthase"/>
</dbReference>
<dbReference type="CDD" id="cd07941">
    <property type="entry name" value="DRE_TIM_LeuA3"/>
    <property type="match status" value="1"/>
</dbReference>
<dbReference type="GO" id="GO:0043714">
    <property type="term" value="F:(R)-citramalate synthase activity"/>
    <property type="evidence" value="ECO:0007669"/>
    <property type="project" value="UniProtKB-EC"/>
</dbReference>
<evidence type="ECO:0000259" key="9">
    <source>
        <dbReference type="PROSITE" id="PS50991"/>
    </source>
</evidence>
<reference evidence="10" key="1">
    <citation type="submission" date="2020-05" db="EMBL/GenBank/DDBJ databases">
        <authorList>
            <person name="Chiriac C."/>
            <person name="Salcher M."/>
            <person name="Ghai R."/>
            <person name="Kavagutti S V."/>
        </authorList>
    </citation>
    <scope>NUCLEOTIDE SEQUENCE</scope>
</reference>
<dbReference type="Pfam" id="PF22617">
    <property type="entry name" value="HCS_D2"/>
    <property type="match status" value="1"/>
</dbReference>
<proteinExistence type="inferred from homology"/>
<dbReference type="AlphaFoldDB" id="A0A6J6WET4"/>
<dbReference type="Gene3D" id="3.30.160.270">
    <property type="match status" value="1"/>
</dbReference>
<dbReference type="PROSITE" id="PS00816">
    <property type="entry name" value="AIPM_HOMOCIT_SYNTH_2"/>
    <property type="match status" value="1"/>
</dbReference>
<dbReference type="InterPro" id="IPR002034">
    <property type="entry name" value="AIPM/Hcit_synth_CS"/>
</dbReference>
<comment type="similarity">
    <text evidence="2">Belongs to the alpha-IPM synthase/homocitrate synthase family.</text>
</comment>
<name>A0A6J6WET4_9ZZZZ</name>
<evidence type="ECO:0000313" key="12">
    <source>
        <dbReference type="EMBL" id="CAB4983790.1"/>
    </source>
</evidence>
<evidence type="ECO:0000313" key="10">
    <source>
        <dbReference type="EMBL" id="CAB4782026.1"/>
    </source>
</evidence>
<evidence type="ECO:0000256" key="6">
    <source>
        <dbReference type="ARBA" id="ARBA00022679"/>
    </source>
</evidence>
<evidence type="ECO:0000256" key="8">
    <source>
        <dbReference type="ARBA" id="ARBA00034330"/>
    </source>
</evidence>
<dbReference type="Gene3D" id="1.10.238.260">
    <property type="match status" value="1"/>
</dbReference>
<evidence type="ECO:0000256" key="1">
    <source>
        <dbReference type="ARBA" id="ARBA00004743"/>
    </source>
</evidence>
<dbReference type="UniPathway" id="UPA00047">
    <property type="reaction ID" value="UER00066"/>
</dbReference>
<feature type="domain" description="Pyruvate carboxyltransferase" evidence="9">
    <location>
        <begin position="7"/>
        <end position="274"/>
    </location>
</feature>